<feature type="transmembrane region" description="Helical" evidence="1">
    <location>
        <begin position="28"/>
        <end position="46"/>
    </location>
</feature>
<reference evidence="2 3" key="1">
    <citation type="submission" date="2019-06" db="EMBL/GenBank/DDBJ databases">
        <title>Whole genome shotgun sequence of Brevibacillus formosus NBRC 15716.</title>
        <authorList>
            <person name="Hosoyama A."/>
            <person name="Uohara A."/>
            <person name="Ohji S."/>
            <person name="Ichikawa N."/>
        </authorList>
    </citation>
    <scope>NUCLEOTIDE SEQUENCE [LARGE SCALE GENOMIC DNA]</scope>
    <source>
        <strain evidence="2 3">NBRC 15716</strain>
    </source>
</reference>
<proteinExistence type="predicted"/>
<keyword evidence="3" id="KW-1185">Reference proteome</keyword>
<gene>
    <name evidence="2" type="ORF">BFO01nite_37990</name>
</gene>
<sequence>MASRYLEFAVILTGVLLYRIFWGDSLTPVTIGILIGMIIVSLILFMRKQYAKR</sequence>
<protein>
    <submittedName>
        <fullName evidence="2">Uncharacterized protein</fullName>
    </submittedName>
</protein>
<keyword evidence="1" id="KW-0472">Membrane</keyword>
<evidence type="ECO:0000313" key="3">
    <source>
        <dbReference type="Proteomes" id="UP000319498"/>
    </source>
</evidence>
<comment type="caution">
    <text evidence="2">The sequence shown here is derived from an EMBL/GenBank/DDBJ whole genome shotgun (WGS) entry which is preliminary data.</text>
</comment>
<organism evidence="2 3">
    <name type="scientific">Brevibacillus formosus</name>
    <dbReference type="NCBI Taxonomy" id="54913"/>
    <lineage>
        <taxon>Bacteria</taxon>
        <taxon>Bacillati</taxon>
        <taxon>Bacillota</taxon>
        <taxon>Bacilli</taxon>
        <taxon>Bacillales</taxon>
        <taxon>Paenibacillaceae</taxon>
        <taxon>Brevibacillus</taxon>
    </lineage>
</organism>
<accession>A0ABQ0T8Q0</accession>
<feature type="transmembrane region" description="Helical" evidence="1">
    <location>
        <begin position="5"/>
        <end position="22"/>
    </location>
</feature>
<evidence type="ECO:0000313" key="2">
    <source>
        <dbReference type="EMBL" id="GED59667.1"/>
    </source>
</evidence>
<evidence type="ECO:0000256" key="1">
    <source>
        <dbReference type="SAM" id="Phobius"/>
    </source>
</evidence>
<dbReference type="EMBL" id="BJOL01000022">
    <property type="protein sequence ID" value="GED59667.1"/>
    <property type="molecule type" value="Genomic_DNA"/>
</dbReference>
<dbReference type="Proteomes" id="UP000319498">
    <property type="component" value="Unassembled WGS sequence"/>
</dbReference>
<keyword evidence="1" id="KW-0812">Transmembrane</keyword>
<keyword evidence="1" id="KW-1133">Transmembrane helix</keyword>
<name>A0ABQ0T8Q0_9BACL</name>